<name>A9AXA9_HERA2</name>
<evidence type="ECO:0000313" key="4">
    <source>
        <dbReference type="Proteomes" id="UP000000787"/>
    </source>
</evidence>
<accession>A9AXA9</accession>
<keyword evidence="2" id="KW-0472">Membrane</keyword>
<reference evidence="3 4" key="1">
    <citation type="journal article" date="2011" name="Stand. Genomic Sci.">
        <title>Complete genome sequence of the filamentous gliding predatory bacterium Herpetosiphon aurantiacus type strain (114-95(T)).</title>
        <authorList>
            <person name="Kiss H."/>
            <person name="Nett M."/>
            <person name="Domin N."/>
            <person name="Martin K."/>
            <person name="Maresca J.A."/>
            <person name="Copeland A."/>
            <person name="Lapidus A."/>
            <person name="Lucas S."/>
            <person name="Berry K.W."/>
            <person name="Glavina Del Rio T."/>
            <person name="Dalin E."/>
            <person name="Tice H."/>
            <person name="Pitluck S."/>
            <person name="Richardson P."/>
            <person name="Bruce D."/>
            <person name="Goodwin L."/>
            <person name="Han C."/>
            <person name="Detter J.C."/>
            <person name="Schmutz J."/>
            <person name="Brettin T."/>
            <person name="Land M."/>
            <person name="Hauser L."/>
            <person name="Kyrpides N.C."/>
            <person name="Ivanova N."/>
            <person name="Goker M."/>
            <person name="Woyke T."/>
            <person name="Klenk H.P."/>
            <person name="Bryant D.A."/>
        </authorList>
    </citation>
    <scope>NUCLEOTIDE SEQUENCE [LARGE SCALE GENOMIC DNA]</scope>
    <source>
        <strain evidence="4">ATCC 23779 / DSM 785 / 114-95</strain>
    </source>
</reference>
<protein>
    <submittedName>
        <fullName evidence="3">Uncharacterized protein</fullName>
    </submittedName>
</protein>
<gene>
    <name evidence="3" type="ordered locus">Haur_4197</name>
</gene>
<evidence type="ECO:0000256" key="1">
    <source>
        <dbReference type="SAM" id="Coils"/>
    </source>
</evidence>
<dbReference type="HOGENOM" id="CLU_1784222_0_0_0"/>
<keyword evidence="1" id="KW-0175">Coiled coil</keyword>
<dbReference type="Proteomes" id="UP000000787">
    <property type="component" value="Chromosome"/>
</dbReference>
<organism evidence="3 4">
    <name type="scientific">Herpetosiphon aurantiacus (strain ATCC 23779 / DSM 785 / 114-95)</name>
    <dbReference type="NCBI Taxonomy" id="316274"/>
    <lineage>
        <taxon>Bacteria</taxon>
        <taxon>Bacillati</taxon>
        <taxon>Chloroflexota</taxon>
        <taxon>Chloroflexia</taxon>
        <taxon>Herpetosiphonales</taxon>
        <taxon>Herpetosiphonaceae</taxon>
        <taxon>Herpetosiphon</taxon>
    </lineage>
</organism>
<evidence type="ECO:0000256" key="2">
    <source>
        <dbReference type="SAM" id="Phobius"/>
    </source>
</evidence>
<sequence>MTDIDARNRITRLEKEVEALRQELSVLRVELRQFIKPRTTTKHQPTFERNLAPEREPEALADVAQQLSEQVSSEEIGAYLKRRRVTASDIQLTEQDLQRNQPRNRRAHHGYPSKPYNLEAFYGSTQTFIVLFCLIALLMVLLTML</sequence>
<keyword evidence="4" id="KW-1185">Reference proteome</keyword>
<dbReference type="InParanoid" id="A9AXA9"/>
<evidence type="ECO:0000313" key="3">
    <source>
        <dbReference type="EMBL" id="ABX06829.1"/>
    </source>
</evidence>
<dbReference type="AlphaFoldDB" id="A9AXA9"/>
<keyword evidence="2" id="KW-1133">Transmembrane helix</keyword>
<feature type="transmembrane region" description="Helical" evidence="2">
    <location>
        <begin position="120"/>
        <end position="142"/>
    </location>
</feature>
<feature type="coiled-coil region" evidence="1">
    <location>
        <begin position="3"/>
        <end position="30"/>
    </location>
</feature>
<dbReference type="BioCyc" id="HAUR316274:GHYA-4244-MONOMER"/>
<dbReference type="KEGG" id="hau:Haur_4197"/>
<keyword evidence="2" id="KW-0812">Transmembrane</keyword>
<dbReference type="EMBL" id="CP000875">
    <property type="protein sequence ID" value="ABX06829.1"/>
    <property type="molecule type" value="Genomic_DNA"/>
</dbReference>
<proteinExistence type="predicted"/>